<dbReference type="InterPro" id="IPR008630">
    <property type="entry name" value="Glyco_trans_34"/>
</dbReference>
<sequence>MHFAYPPRKKSGPPPYLPRSTRIPTLRKSRLKTIAITCVAILFVIWLFSGSSSTKSSTRSSSRHVITGEPPVVIVTVFDSKSVKGDSDYNYIKDVMENRVAYAEKHGKCPLPLKEPLDAGINVDKIGYKTHLVEFTDYELNDTPRSWAKVVAVRHAMAKFPDCRYLWFLEQNALIMNPNLKIEDHVFAASKLEANMIKDLPVVPPDSIIKTFSHLTADDVELVVTQDKEGLSTGSFLIRNGEWAKFFLDTWFDPLYRSYNFQRAETHALEHIVQWHPTILSKLAVIPQDLINSYGTATKGKAYENGDLAIRFAGCTRSSSSGCAEQAKPYQSKWRETFA</sequence>
<name>A0A1Y2DA21_9PEZI</name>
<dbReference type="GeneID" id="63781135"/>
<protein>
    <submittedName>
        <fullName evidence="6">Galactosyl transferase GMA12/MNN10 family-domain-containing protein</fullName>
    </submittedName>
</protein>
<dbReference type="PANTHER" id="PTHR31306">
    <property type="entry name" value="ALPHA-1,6-MANNOSYLTRANSFERASE MNN11-RELATED"/>
    <property type="match status" value="1"/>
</dbReference>
<proteinExistence type="inferred from homology"/>
<evidence type="ECO:0000256" key="2">
    <source>
        <dbReference type="ARBA" id="ARBA00022676"/>
    </source>
</evidence>
<keyword evidence="3 6" id="KW-0808">Transferase</keyword>
<dbReference type="InParanoid" id="A0A1Y2DA21"/>
<dbReference type="Proteomes" id="UP000193689">
    <property type="component" value="Unassembled WGS sequence"/>
</dbReference>
<comment type="caution">
    <text evidence="6">The sequence shown here is derived from an EMBL/GenBank/DDBJ whole genome shotgun (WGS) entry which is preliminary data.</text>
</comment>
<keyword evidence="5" id="KW-0812">Transmembrane</keyword>
<dbReference type="AlphaFoldDB" id="A0A1Y2DA21"/>
<gene>
    <name evidence="6" type="ORF">BCR38DRAFT_505485</name>
</gene>
<keyword evidence="5" id="KW-0472">Membrane</keyword>
<comment type="similarity">
    <text evidence="1">Belongs to the glycosyltransferase 34 family.</text>
</comment>
<feature type="region of interest" description="Disordered" evidence="4">
    <location>
        <begin position="1"/>
        <end position="21"/>
    </location>
</feature>
<evidence type="ECO:0000313" key="7">
    <source>
        <dbReference type="Proteomes" id="UP000193689"/>
    </source>
</evidence>
<keyword evidence="7" id="KW-1185">Reference proteome</keyword>
<dbReference type="EMBL" id="MCFJ01000024">
    <property type="protein sequence ID" value="ORY56113.1"/>
    <property type="molecule type" value="Genomic_DNA"/>
</dbReference>
<dbReference type="RefSeq" id="XP_040709959.1">
    <property type="nucleotide sequence ID" value="XM_040864923.1"/>
</dbReference>
<organism evidence="6 7">
    <name type="scientific">Pseudomassariella vexata</name>
    <dbReference type="NCBI Taxonomy" id="1141098"/>
    <lineage>
        <taxon>Eukaryota</taxon>
        <taxon>Fungi</taxon>
        <taxon>Dikarya</taxon>
        <taxon>Ascomycota</taxon>
        <taxon>Pezizomycotina</taxon>
        <taxon>Sordariomycetes</taxon>
        <taxon>Xylariomycetidae</taxon>
        <taxon>Amphisphaeriales</taxon>
        <taxon>Pseudomassariaceae</taxon>
        <taxon>Pseudomassariella</taxon>
    </lineage>
</organism>
<dbReference type="InterPro" id="IPR029044">
    <property type="entry name" value="Nucleotide-diphossugar_trans"/>
</dbReference>
<dbReference type="FunCoup" id="A0A1Y2DA21">
    <property type="interactions" value="90"/>
</dbReference>
<dbReference type="GO" id="GO:0000136">
    <property type="term" value="C:mannan polymerase complex"/>
    <property type="evidence" value="ECO:0007669"/>
    <property type="project" value="TreeGrafter"/>
</dbReference>
<dbReference type="STRING" id="1141098.A0A1Y2DA21"/>
<evidence type="ECO:0000256" key="1">
    <source>
        <dbReference type="ARBA" id="ARBA00005664"/>
    </source>
</evidence>
<keyword evidence="2" id="KW-0328">Glycosyltransferase</keyword>
<keyword evidence="5" id="KW-1133">Transmembrane helix</keyword>
<evidence type="ECO:0000256" key="3">
    <source>
        <dbReference type="ARBA" id="ARBA00022679"/>
    </source>
</evidence>
<evidence type="ECO:0000313" key="6">
    <source>
        <dbReference type="EMBL" id="ORY56113.1"/>
    </source>
</evidence>
<dbReference type="Pfam" id="PF05637">
    <property type="entry name" value="Glyco_transf_34"/>
    <property type="match status" value="1"/>
</dbReference>
<dbReference type="GO" id="GO:0006487">
    <property type="term" value="P:protein N-linked glycosylation"/>
    <property type="evidence" value="ECO:0007669"/>
    <property type="project" value="TreeGrafter"/>
</dbReference>
<dbReference type="OrthoDB" id="205108at2759"/>
<dbReference type="FunFam" id="3.90.550.10:FF:000149">
    <property type="entry name" value="Alpha-1,6-mannosyltransferase subunit"/>
    <property type="match status" value="1"/>
</dbReference>
<evidence type="ECO:0000256" key="4">
    <source>
        <dbReference type="SAM" id="MobiDB-lite"/>
    </source>
</evidence>
<dbReference type="GO" id="GO:0000009">
    <property type="term" value="F:alpha-1,6-mannosyltransferase activity"/>
    <property type="evidence" value="ECO:0007669"/>
    <property type="project" value="TreeGrafter"/>
</dbReference>
<reference evidence="6 7" key="1">
    <citation type="submission" date="2016-07" db="EMBL/GenBank/DDBJ databases">
        <title>Pervasive Adenine N6-methylation of Active Genes in Fungi.</title>
        <authorList>
            <consortium name="DOE Joint Genome Institute"/>
            <person name="Mondo S.J."/>
            <person name="Dannebaum R.O."/>
            <person name="Kuo R.C."/>
            <person name="Labutti K."/>
            <person name="Haridas S."/>
            <person name="Kuo A."/>
            <person name="Salamov A."/>
            <person name="Ahrendt S.R."/>
            <person name="Lipzen A."/>
            <person name="Sullivan W."/>
            <person name="Andreopoulos W.B."/>
            <person name="Clum A."/>
            <person name="Lindquist E."/>
            <person name="Daum C."/>
            <person name="Ramamoorthy G.K."/>
            <person name="Gryganskyi A."/>
            <person name="Culley D."/>
            <person name="Magnuson J.K."/>
            <person name="James T.Y."/>
            <person name="O'Malley M.A."/>
            <person name="Stajich J.E."/>
            <person name="Spatafora J.W."/>
            <person name="Visel A."/>
            <person name="Grigoriev I.V."/>
        </authorList>
    </citation>
    <scope>NUCLEOTIDE SEQUENCE [LARGE SCALE GENOMIC DNA]</scope>
    <source>
        <strain evidence="6 7">CBS 129021</strain>
    </source>
</reference>
<dbReference type="Gene3D" id="3.90.550.10">
    <property type="entry name" value="Spore Coat Polysaccharide Biosynthesis Protein SpsA, Chain A"/>
    <property type="match status" value="1"/>
</dbReference>
<accession>A0A1Y2DA21</accession>
<dbReference type="PANTHER" id="PTHR31306:SF10">
    <property type="entry name" value="ALPHA-1,6-MANNOSYLTRANSFERASE MNN11-RELATED"/>
    <property type="match status" value="1"/>
</dbReference>
<feature type="transmembrane region" description="Helical" evidence="5">
    <location>
        <begin position="31"/>
        <end position="49"/>
    </location>
</feature>
<evidence type="ECO:0000256" key="5">
    <source>
        <dbReference type="SAM" id="Phobius"/>
    </source>
</evidence>